<sequence length="189" mass="21281">MSNLVKKMWCCGAKSFASVDAEEAAVPEGHVRVYVGKDAPCKFEMEANYLNHPLFENLLRLSEEEFGYSYDGALRIACEVDLFQYLVHLLRPATPPRITWSFPTSSPSSTPVITPATPRTPDTCLIALDESRPHSFFRVPEHHSFRVLKEMGACLWILYGSSPSPPLSCREREIIFGRRTACNARATWA</sequence>
<accession>A0A059BRL0</accession>
<dbReference type="Gramene" id="KCW68295">
    <property type="protein sequence ID" value="KCW68295"/>
    <property type="gene ID" value="EUGRSUZ_F01960"/>
</dbReference>
<dbReference type="PANTHER" id="PTHR31374">
    <property type="entry name" value="AUXIN-INDUCED PROTEIN-LIKE-RELATED"/>
    <property type="match status" value="1"/>
</dbReference>
<gene>
    <name evidence="4" type="ORF">EUGRSUZ_F01960</name>
</gene>
<dbReference type="AlphaFoldDB" id="A0A059BRL0"/>
<protein>
    <recommendedName>
        <fullName evidence="5">Auxin-responsive family protein</fullName>
    </recommendedName>
</protein>
<organism evidence="4">
    <name type="scientific">Eucalyptus grandis</name>
    <name type="common">Flooded gum</name>
    <dbReference type="NCBI Taxonomy" id="71139"/>
    <lineage>
        <taxon>Eukaryota</taxon>
        <taxon>Viridiplantae</taxon>
        <taxon>Streptophyta</taxon>
        <taxon>Embryophyta</taxon>
        <taxon>Tracheophyta</taxon>
        <taxon>Spermatophyta</taxon>
        <taxon>Magnoliopsida</taxon>
        <taxon>eudicotyledons</taxon>
        <taxon>Gunneridae</taxon>
        <taxon>Pentapetalae</taxon>
        <taxon>rosids</taxon>
        <taxon>malvids</taxon>
        <taxon>Myrtales</taxon>
        <taxon>Myrtaceae</taxon>
        <taxon>Myrtoideae</taxon>
        <taxon>Eucalypteae</taxon>
        <taxon>Eucalyptus</taxon>
    </lineage>
</organism>
<dbReference type="GO" id="GO:0009733">
    <property type="term" value="P:response to auxin"/>
    <property type="evidence" value="ECO:0007669"/>
    <property type="project" value="InterPro"/>
</dbReference>
<comment type="similarity">
    <text evidence="1">Belongs to the ARG7 family.</text>
</comment>
<evidence type="ECO:0000256" key="1">
    <source>
        <dbReference type="ARBA" id="ARBA00006974"/>
    </source>
</evidence>
<dbReference type="InterPro" id="IPR003676">
    <property type="entry name" value="SAUR_fam"/>
</dbReference>
<dbReference type="STRING" id="71139.A0A059BRL0"/>
<dbReference type="eggNOG" id="ENOG502S3NJ">
    <property type="taxonomic scope" value="Eukaryota"/>
</dbReference>
<name>A0A059BRL0_EUCGR</name>
<keyword evidence="2" id="KW-0217">Developmental protein</keyword>
<evidence type="ECO:0008006" key="5">
    <source>
        <dbReference type="Google" id="ProtNLM"/>
    </source>
</evidence>
<reference evidence="4" key="1">
    <citation type="submission" date="2013-07" db="EMBL/GenBank/DDBJ databases">
        <title>The genome of Eucalyptus grandis.</title>
        <authorList>
            <person name="Schmutz J."/>
            <person name="Hayes R."/>
            <person name="Myburg A."/>
            <person name="Tuskan G."/>
            <person name="Grattapaglia D."/>
            <person name="Rokhsar D.S."/>
        </authorList>
    </citation>
    <scope>NUCLEOTIDE SEQUENCE</scope>
    <source>
        <tissue evidence="4">Leaf extractions</tissue>
    </source>
</reference>
<dbReference type="InParanoid" id="A0A059BRL0"/>
<dbReference type="EMBL" id="KK198758">
    <property type="protein sequence ID" value="KCW68295.1"/>
    <property type="molecule type" value="Genomic_DNA"/>
</dbReference>
<proteinExistence type="inferred from homology"/>
<evidence type="ECO:0000256" key="3">
    <source>
        <dbReference type="ARBA" id="ARBA00022604"/>
    </source>
</evidence>
<evidence type="ECO:0000256" key="2">
    <source>
        <dbReference type="ARBA" id="ARBA00022473"/>
    </source>
</evidence>
<dbReference type="Pfam" id="PF02519">
    <property type="entry name" value="Auxin_inducible"/>
    <property type="match status" value="1"/>
</dbReference>
<keyword evidence="3" id="KW-0341">Growth regulation</keyword>
<evidence type="ECO:0000313" key="4">
    <source>
        <dbReference type="EMBL" id="KCW68295.1"/>
    </source>
</evidence>
<dbReference type="PANTHER" id="PTHR31374:SF216">
    <property type="entry name" value="SAUR-LIKE AUXIN-RESPONSIVE PROTEIN FAMILY"/>
    <property type="match status" value="1"/>
</dbReference>